<feature type="coiled-coil region" evidence="14">
    <location>
        <begin position="109"/>
        <end position="136"/>
    </location>
</feature>
<dbReference type="InterPro" id="IPR004358">
    <property type="entry name" value="Sig_transdc_His_kin-like_C"/>
</dbReference>
<feature type="domain" description="Response regulatory" evidence="17">
    <location>
        <begin position="1188"/>
        <end position="1312"/>
    </location>
</feature>
<dbReference type="SMART" id="SM00388">
    <property type="entry name" value="HisKA"/>
    <property type="match status" value="1"/>
</dbReference>
<dbReference type="InterPro" id="IPR005467">
    <property type="entry name" value="His_kinase_dom"/>
</dbReference>
<dbReference type="OrthoDB" id="60033at2759"/>
<dbReference type="SMART" id="SM00387">
    <property type="entry name" value="HATPase_c"/>
    <property type="match status" value="1"/>
</dbReference>
<dbReference type="InterPro" id="IPR003594">
    <property type="entry name" value="HATPase_dom"/>
</dbReference>
<dbReference type="CDD" id="cd00082">
    <property type="entry name" value="HisKA"/>
    <property type="match status" value="1"/>
</dbReference>
<sequence length="1549" mass="170592">MSEKLQVSVQLGIRTGAIGGLLATSLALGGMAGMWFWILDTQALSGFGSGASIVSFYMRVGGGIFAKGAELGGDLIGEMTETKMDEERRVYELQQRMNEMDKFRKDRKKKGLAEEEEDQMDQLRMMEEEMRDIASEMHPIDYLDGVGENICDVCGTCADLFESMVLILATSAIIGSKGAAIPHFMTGLPFWIVATGNFGCAAVAYKSHIDDRYTALQCRWSLRMNLLVVMVLVQLVQVGVSYLEWVRASITFTQFWHFVLISVMGQLAPEICVFCGEFFTSMEYPPVRSICQNSHNGIVHVVLQGFAQGFLSACLPAVVMVIAVMLTWSMEGHYGIALLSSSSVSGTGFQGGIASFGAIATNAHKIVHLTTYHSMTRHRANICAALGDSTSHAGNTVGAVNAFSACFNIAVTLLAQTYTRLGLNYQAAESSSSSNKHAIHIALAEGQLKTFGAGICGRTAQSCVLLFAMMQMVVSVPDPDFDPGPIKLLPWSAKLCLAHSFIIVVSMIAVWFSGETPLRWTEPDPEANWHARTAVLLIFSAALAELCFLASNSMTVEIVDENMQSQMRLHGTGDSILTLGEYATKFWCGTYLWYYEGGIIHTDQLAWGGPRPVYLGRFAQWSIAVPILVLISNRSAPALLLSALYVWSCWLMEVTTNPAGRWFLLVMTLLGFVFVSLDQACLALQFHYVSTYRAKVFMIVYQFVTFTMYAAAFLMGRFGLVGCLAEQQFYAYADATIKVFQGAILAMIRNFEDLRHLRHWWLEAVSAKDDFERLVKAACVPVFSLDKDGLITKWNENMIRITGVTCEDALGKQLEHFLGADSREAFQTLLHDSLNPAEKNTITLGSNMIELNMTCVAGSRALMMNIIPQVTQEGKIHGLVGIGQDITEICELKAVEAKKTQLMSVVSHELRSPLHGMIGLTGMMVESAAEGQKRQLQMVRACATRLLDLVTNVMDLTEAEKRKQAGAPKKAPSAPVNFAEIAEEAVVMTSLAVDKANKSLVHSALTLVNEITKMKELPVVLGDPYKCTQLIYNLLTNSCKFTSHGSVTVRARHMKAINRLEIDVVDTGVGIPEDAQKRIFKPFEQEHSHRGDARNFQGVGLGLAVCLEIIQQHNAQIRVHSKVGQGSTFTLSFACEPTETFQLTDKPSLSEEIVMARKDKESVTLSEIAVSNAASQAVSIAGSPRRPVVLSVDDDQVNQEVIKVALQEHYQIVIAMSGEEALDYLGQCKSNGTDFPDIVLLDIQMPGLTGFAVCTEIREKFEKSKGKLPVIMVSAKAPALQSAIESFQTGSSDFIPKPFDVSFLRHKVDVAIRIKSEVSVSGQANILNGTPREVSSQVCQTDAVSTPWSPRDMQELQQLREQAARLELEMARVQRAKLAQEDAALQAATQAARDRAALETELTRMHQELEAVMATKAKLAELDVDQSEYQRQDILAMKHQTKGAASSWDSEHGDMESRQVSRLYRQLEEKDEVIVRLNGQLANHKACCNLVQSQLQHVRDATRIAQKSYRCLQDDGVPVVPMPPAEERPVRRRPIQKLTSGSCDYDAVC</sequence>
<protein>
    <recommendedName>
        <fullName evidence="21">H(+)-exporting diphosphatase</fullName>
    </recommendedName>
</protein>
<evidence type="ECO:0000256" key="15">
    <source>
        <dbReference type="SAM" id="Phobius"/>
    </source>
</evidence>
<evidence type="ECO:0000256" key="1">
    <source>
        <dbReference type="ARBA" id="ARBA00000085"/>
    </source>
</evidence>
<evidence type="ECO:0000256" key="7">
    <source>
        <dbReference type="ARBA" id="ARBA00022777"/>
    </source>
</evidence>
<keyword evidence="5" id="KW-0808">Transferase</keyword>
<keyword evidence="14" id="KW-0175">Coiled coil</keyword>
<feature type="transmembrane region" description="Helical" evidence="15">
    <location>
        <begin position="12"/>
        <end position="38"/>
    </location>
</feature>
<feature type="domain" description="Histidine kinase" evidence="16">
    <location>
        <begin position="905"/>
        <end position="1137"/>
    </location>
</feature>
<feature type="transmembrane region" description="Helical" evidence="15">
    <location>
        <begin position="495"/>
        <end position="514"/>
    </location>
</feature>
<feature type="transmembrane region" description="Helical" evidence="15">
    <location>
        <begin position="301"/>
        <end position="328"/>
    </location>
</feature>
<evidence type="ECO:0000256" key="12">
    <source>
        <dbReference type="ARBA" id="ARBA00023136"/>
    </source>
</evidence>
<dbReference type="GO" id="GO:0012505">
    <property type="term" value="C:endomembrane system"/>
    <property type="evidence" value="ECO:0007669"/>
    <property type="project" value="UniProtKB-SubCell"/>
</dbReference>
<dbReference type="SUPFAM" id="SSF52172">
    <property type="entry name" value="CheY-like"/>
    <property type="match status" value="1"/>
</dbReference>
<name>A0A813G8A8_POLGL</name>
<keyword evidence="8" id="KW-0460">Magnesium</keyword>
<feature type="transmembrane region" description="Helical" evidence="15">
    <location>
        <begin position="226"/>
        <end position="243"/>
    </location>
</feature>
<dbReference type="PROSITE" id="PS50112">
    <property type="entry name" value="PAS"/>
    <property type="match status" value="1"/>
</dbReference>
<dbReference type="Pfam" id="PF02518">
    <property type="entry name" value="HATPase_c"/>
    <property type="match status" value="1"/>
</dbReference>
<dbReference type="PROSITE" id="PS50109">
    <property type="entry name" value="HIS_KIN"/>
    <property type="match status" value="1"/>
</dbReference>
<feature type="coiled-coil region" evidence="14">
    <location>
        <begin position="1349"/>
        <end position="1415"/>
    </location>
</feature>
<evidence type="ECO:0000313" key="20">
    <source>
        <dbReference type="Proteomes" id="UP000654075"/>
    </source>
</evidence>
<dbReference type="Gene3D" id="1.20.1070.10">
    <property type="entry name" value="Rhodopsin 7-helix transmembrane proteins"/>
    <property type="match status" value="1"/>
</dbReference>
<dbReference type="InterPro" id="IPR011006">
    <property type="entry name" value="CheY-like_superfamily"/>
</dbReference>
<dbReference type="Gene3D" id="3.30.565.10">
    <property type="entry name" value="Histidine kinase-like ATPase, C-terminal domain"/>
    <property type="match status" value="1"/>
</dbReference>
<feature type="modified residue" description="4-aspartylphosphate" evidence="13">
    <location>
        <position position="1242"/>
    </location>
</feature>
<dbReference type="Gene3D" id="3.30.450.20">
    <property type="entry name" value="PAS domain"/>
    <property type="match status" value="1"/>
</dbReference>
<dbReference type="Gene3D" id="1.10.287.130">
    <property type="match status" value="1"/>
</dbReference>
<evidence type="ECO:0000256" key="11">
    <source>
        <dbReference type="ARBA" id="ARBA00023065"/>
    </source>
</evidence>
<evidence type="ECO:0000313" key="19">
    <source>
        <dbReference type="EMBL" id="CAE8622424.1"/>
    </source>
</evidence>
<dbReference type="NCBIfam" id="TIGR00229">
    <property type="entry name" value="sensory_box"/>
    <property type="match status" value="1"/>
</dbReference>
<dbReference type="CDD" id="cd17574">
    <property type="entry name" value="REC_OmpR"/>
    <property type="match status" value="1"/>
</dbReference>
<dbReference type="SUPFAM" id="SSF81321">
    <property type="entry name" value="Family A G protein-coupled receptor-like"/>
    <property type="match status" value="1"/>
</dbReference>
<evidence type="ECO:0000259" key="18">
    <source>
        <dbReference type="PROSITE" id="PS50112"/>
    </source>
</evidence>
<dbReference type="PANTHER" id="PTHR43047:SF64">
    <property type="entry name" value="HISTIDINE KINASE CONTAINING CHEY-HOMOLOGOUS RECEIVER DOMAIN AND PAS DOMAIN-RELATED"/>
    <property type="match status" value="1"/>
</dbReference>
<dbReference type="Pfam" id="PF00989">
    <property type="entry name" value="PAS"/>
    <property type="match status" value="1"/>
</dbReference>
<dbReference type="Proteomes" id="UP000654075">
    <property type="component" value="Unassembled WGS sequence"/>
</dbReference>
<evidence type="ECO:0000256" key="2">
    <source>
        <dbReference type="ARBA" id="ARBA00004127"/>
    </source>
</evidence>
<dbReference type="GO" id="GO:0000155">
    <property type="term" value="F:phosphorelay sensor kinase activity"/>
    <property type="evidence" value="ECO:0007669"/>
    <property type="project" value="InterPro"/>
</dbReference>
<keyword evidence="4 13" id="KW-0597">Phosphoprotein</keyword>
<dbReference type="PROSITE" id="PS50110">
    <property type="entry name" value="RESPONSE_REGULATORY"/>
    <property type="match status" value="1"/>
</dbReference>
<dbReference type="InterPro" id="IPR035965">
    <property type="entry name" value="PAS-like_dom_sf"/>
</dbReference>
<evidence type="ECO:0008006" key="21">
    <source>
        <dbReference type="Google" id="ProtNLM"/>
    </source>
</evidence>
<dbReference type="InterPro" id="IPR001789">
    <property type="entry name" value="Sig_transdc_resp-reg_receiver"/>
</dbReference>
<dbReference type="PRINTS" id="PR00344">
    <property type="entry name" value="BCTRLSENSOR"/>
</dbReference>
<dbReference type="InterPro" id="IPR013767">
    <property type="entry name" value="PAS_fold"/>
</dbReference>
<evidence type="ECO:0000256" key="13">
    <source>
        <dbReference type="PROSITE-ProRule" id="PRU00169"/>
    </source>
</evidence>
<dbReference type="SUPFAM" id="SSF55874">
    <property type="entry name" value="ATPase domain of HSP90 chaperone/DNA topoisomerase II/histidine kinase"/>
    <property type="match status" value="1"/>
</dbReference>
<keyword evidence="11" id="KW-0406">Ion transport</keyword>
<evidence type="ECO:0000256" key="3">
    <source>
        <dbReference type="ARBA" id="ARBA00022448"/>
    </source>
</evidence>
<gene>
    <name evidence="19" type="ORF">PGLA1383_LOCUS39867</name>
</gene>
<dbReference type="Pfam" id="PF03030">
    <property type="entry name" value="H_PPase"/>
    <property type="match status" value="2"/>
</dbReference>
<dbReference type="GO" id="GO:0006355">
    <property type="term" value="P:regulation of DNA-templated transcription"/>
    <property type="evidence" value="ECO:0007669"/>
    <property type="project" value="InterPro"/>
</dbReference>
<dbReference type="CDD" id="cd00130">
    <property type="entry name" value="PAS"/>
    <property type="match status" value="1"/>
</dbReference>
<dbReference type="GO" id="GO:0016020">
    <property type="term" value="C:membrane"/>
    <property type="evidence" value="ECO:0007669"/>
    <property type="project" value="InterPro"/>
</dbReference>
<evidence type="ECO:0000256" key="14">
    <source>
        <dbReference type="SAM" id="Coils"/>
    </source>
</evidence>
<keyword evidence="12 15" id="KW-0472">Membrane</keyword>
<dbReference type="SUPFAM" id="SSF47384">
    <property type="entry name" value="Homodimeric domain of signal transducing histidine kinase"/>
    <property type="match status" value="1"/>
</dbReference>
<dbReference type="InterPro" id="IPR036890">
    <property type="entry name" value="HATPase_C_sf"/>
</dbReference>
<evidence type="ECO:0000259" key="16">
    <source>
        <dbReference type="PROSITE" id="PS50109"/>
    </source>
</evidence>
<keyword evidence="3" id="KW-0813">Transport</keyword>
<dbReference type="SUPFAM" id="SSF55785">
    <property type="entry name" value="PYP-like sensor domain (PAS domain)"/>
    <property type="match status" value="1"/>
</dbReference>
<dbReference type="GO" id="GO:0009678">
    <property type="term" value="F:diphosphate hydrolysis-driven proton transmembrane transporter activity"/>
    <property type="evidence" value="ECO:0007669"/>
    <property type="project" value="InterPro"/>
</dbReference>
<organism evidence="19 20">
    <name type="scientific">Polarella glacialis</name>
    <name type="common">Dinoflagellate</name>
    <dbReference type="NCBI Taxonomy" id="89957"/>
    <lineage>
        <taxon>Eukaryota</taxon>
        <taxon>Sar</taxon>
        <taxon>Alveolata</taxon>
        <taxon>Dinophyceae</taxon>
        <taxon>Suessiales</taxon>
        <taxon>Suessiaceae</taxon>
        <taxon>Polarella</taxon>
    </lineage>
</organism>
<keyword evidence="6 15" id="KW-0812">Transmembrane</keyword>
<dbReference type="Pfam" id="PF00512">
    <property type="entry name" value="HisKA"/>
    <property type="match status" value="1"/>
</dbReference>
<feature type="domain" description="PAS" evidence="18">
    <location>
        <begin position="767"/>
        <end position="837"/>
    </location>
</feature>
<accession>A0A813G8A8</accession>
<feature type="transmembrane region" description="Helical" evidence="15">
    <location>
        <begin position="534"/>
        <end position="555"/>
    </location>
</feature>
<proteinExistence type="predicted"/>
<dbReference type="InterPro" id="IPR004131">
    <property type="entry name" value="PPase-energised_H-pump"/>
</dbReference>
<evidence type="ECO:0000256" key="9">
    <source>
        <dbReference type="ARBA" id="ARBA00022967"/>
    </source>
</evidence>
<dbReference type="InterPro" id="IPR000014">
    <property type="entry name" value="PAS"/>
</dbReference>
<evidence type="ECO:0000256" key="6">
    <source>
        <dbReference type="ARBA" id="ARBA00022692"/>
    </source>
</evidence>
<keyword evidence="10 15" id="KW-1133">Transmembrane helix</keyword>
<dbReference type="Pfam" id="PF00072">
    <property type="entry name" value="Response_reg"/>
    <property type="match status" value="1"/>
</dbReference>
<dbReference type="GO" id="GO:0004427">
    <property type="term" value="F:inorganic diphosphate phosphatase activity"/>
    <property type="evidence" value="ECO:0007669"/>
    <property type="project" value="InterPro"/>
</dbReference>
<feature type="transmembrane region" description="Helical" evidence="15">
    <location>
        <begin position="662"/>
        <end position="684"/>
    </location>
</feature>
<comment type="caution">
    <text evidence="19">The sequence shown here is derived from an EMBL/GenBank/DDBJ whole genome shotgun (WGS) entry which is preliminary data.</text>
</comment>
<dbReference type="SMART" id="SM00448">
    <property type="entry name" value="REC"/>
    <property type="match status" value="1"/>
</dbReference>
<comment type="catalytic activity">
    <reaction evidence="1">
        <text>ATP + protein L-histidine = ADP + protein N-phospho-L-histidine.</text>
        <dbReference type="EC" id="2.7.13.3"/>
    </reaction>
</comment>
<dbReference type="InterPro" id="IPR036097">
    <property type="entry name" value="HisK_dim/P_sf"/>
</dbReference>
<feature type="transmembrane region" description="Helical" evidence="15">
    <location>
        <begin position="696"/>
        <end position="720"/>
    </location>
</feature>
<evidence type="ECO:0000256" key="8">
    <source>
        <dbReference type="ARBA" id="ARBA00022842"/>
    </source>
</evidence>
<evidence type="ECO:0000256" key="10">
    <source>
        <dbReference type="ARBA" id="ARBA00022989"/>
    </source>
</evidence>
<dbReference type="Gene3D" id="3.40.50.2300">
    <property type="match status" value="1"/>
</dbReference>
<keyword evidence="20" id="KW-1185">Reference proteome</keyword>
<dbReference type="SMART" id="SM00091">
    <property type="entry name" value="PAS"/>
    <property type="match status" value="1"/>
</dbReference>
<dbReference type="InterPro" id="IPR003661">
    <property type="entry name" value="HisK_dim/P_dom"/>
</dbReference>
<feature type="transmembrane region" description="Helical" evidence="15">
    <location>
        <begin position="188"/>
        <end position="205"/>
    </location>
</feature>
<keyword evidence="9" id="KW-1278">Translocase</keyword>
<reference evidence="19" key="1">
    <citation type="submission" date="2021-02" db="EMBL/GenBank/DDBJ databases">
        <authorList>
            <person name="Dougan E. K."/>
            <person name="Rhodes N."/>
            <person name="Thang M."/>
            <person name="Chan C."/>
        </authorList>
    </citation>
    <scope>NUCLEOTIDE SEQUENCE</scope>
</reference>
<evidence type="ECO:0000259" key="17">
    <source>
        <dbReference type="PROSITE" id="PS50110"/>
    </source>
</evidence>
<comment type="subcellular location">
    <subcellularLocation>
        <location evidence="2">Endomembrane system</location>
        <topology evidence="2">Multi-pass membrane protein</topology>
    </subcellularLocation>
</comment>
<keyword evidence="7" id="KW-0418">Kinase</keyword>
<evidence type="ECO:0000256" key="5">
    <source>
        <dbReference type="ARBA" id="ARBA00022679"/>
    </source>
</evidence>
<dbReference type="EMBL" id="CAJNNV010027971">
    <property type="protein sequence ID" value="CAE8622424.1"/>
    <property type="molecule type" value="Genomic_DNA"/>
</dbReference>
<evidence type="ECO:0000256" key="4">
    <source>
        <dbReference type="ARBA" id="ARBA00022553"/>
    </source>
</evidence>
<dbReference type="PANTHER" id="PTHR43047">
    <property type="entry name" value="TWO-COMPONENT HISTIDINE PROTEIN KINASE"/>
    <property type="match status" value="1"/>
</dbReference>